<dbReference type="SUPFAM" id="SSF49482">
    <property type="entry name" value="Aromatic compound dioxygenase"/>
    <property type="match status" value="1"/>
</dbReference>
<evidence type="ECO:0000256" key="3">
    <source>
        <dbReference type="ARBA" id="ARBA00023002"/>
    </source>
</evidence>
<dbReference type="InterPro" id="IPR000627">
    <property type="entry name" value="Intradiol_dOase_C"/>
</dbReference>
<dbReference type="PANTHER" id="PTHR33711:SF9">
    <property type="entry name" value="PROTOCATECHUATE 3,4-DIOXYGENASE ALPHA CHAIN"/>
    <property type="match status" value="1"/>
</dbReference>
<proteinExistence type="inferred from homology"/>
<dbReference type="AlphaFoldDB" id="A0A5R8KJH9"/>
<evidence type="ECO:0000313" key="6">
    <source>
        <dbReference type="Proteomes" id="UP000306196"/>
    </source>
</evidence>
<evidence type="ECO:0000256" key="1">
    <source>
        <dbReference type="ARBA" id="ARBA00007825"/>
    </source>
</evidence>
<dbReference type="PROSITE" id="PS51318">
    <property type="entry name" value="TAT"/>
    <property type="match status" value="1"/>
</dbReference>
<name>A0A5R8KJH9_9BACT</name>
<evidence type="ECO:0000259" key="4">
    <source>
        <dbReference type="PROSITE" id="PS00083"/>
    </source>
</evidence>
<dbReference type="Proteomes" id="UP000306196">
    <property type="component" value="Unassembled WGS sequence"/>
</dbReference>
<dbReference type="CDD" id="cd03459">
    <property type="entry name" value="3_4-PCD"/>
    <property type="match status" value="1"/>
</dbReference>
<comment type="caution">
    <text evidence="5">The sequence shown here is derived from an EMBL/GenBank/DDBJ whole genome shotgun (WGS) entry which is preliminary data.</text>
</comment>
<dbReference type="InterPro" id="IPR039387">
    <property type="entry name" value="3_4-PCD"/>
</dbReference>
<dbReference type="PROSITE" id="PS00083">
    <property type="entry name" value="INTRADIOL_DIOXYGENAS"/>
    <property type="match status" value="1"/>
</dbReference>
<comment type="similarity">
    <text evidence="1">Belongs to the intradiol ring-cleavage dioxygenase family.</text>
</comment>
<dbReference type="InterPro" id="IPR050770">
    <property type="entry name" value="Intradiol_RC_Dioxygenase"/>
</dbReference>
<dbReference type="InterPro" id="IPR006311">
    <property type="entry name" value="TAT_signal"/>
</dbReference>
<sequence>MNHHPFASSLLRAALNRRRFLSRLALGTAFFTTPGAFAEALTLTPRQTEGPFYPDKLPLDTDNDLVILKDSTTPAIGEITWLSGRVLNEKGQPINNALVEIWQCDNNGVYLHSRSGGGTAPQDKNFQGYGKFQTNKNGEYLFRTIKPVPYTGRTPHIHIKVKSAADKELLTTQCYVKGVAQNERDGIWKRLDKAQRDSVTVDFFPKPESKTGELLASFNIVLGQTPAE</sequence>
<dbReference type="InterPro" id="IPR015889">
    <property type="entry name" value="Intradiol_dOase_core"/>
</dbReference>
<dbReference type="GO" id="GO:0008199">
    <property type="term" value="F:ferric iron binding"/>
    <property type="evidence" value="ECO:0007669"/>
    <property type="project" value="InterPro"/>
</dbReference>
<evidence type="ECO:0000313" key="5">
    <source>
        <dbReference type="EMBL" id="TLD71779.1"/>
    </source>
</evidence>
<keyword evidence="6" id="KW-1185">Reference proteome</keyword>
<feature type="domain" description="Intradiol ring-cleavage dioxygenases" evidence="4">
    <location>
        <begin position="82"/>
        <end position="110"/>
    </location>
</feature>
<reference evidence="5 6" key="1">
    <citation type="submission" date="2019-05" db="EMBL/GenBank/DDBJ databases">
        <title>Verrucobacter flavum gen. nov., sp. nov. a new member of the family Verrucomicrobiaceae.</title>
        <authorList>
            <person name="Szuroczki S."/>
            <person name="Abbaszade G."/>
            <person name="Szabo A."/>
            <person name="Felfoldi T."/>
            <person name="Schumann P."/>
            <person name="Boka K."/>
            <person name="Keki Z."/>
            <person name="Toumi M."/>
            <person name="Toth E."/>
        </authorList>
    </citation>
    <scope>NUCLEOTIDE SEQUENCE [LARGE SCALE GENOMIC DNA]</scope>
    <source>
        <strain evidence="5 6">MG-N-17</strain>
    </source>
</reference>
<protein>
    <submittedName>
        <fullName evidence="5">Intradiol ring-cleavage dioxygenase</fullName>
    </submittedName>
</protein>
<evidence type="ECO:0000256" key="2">
    <source>
        <dbReference type="ARBA" id="ARBA00022964"/>
    </source>
</evidence>
<keyword evidence="3" id="KW-0560">Oxidoreductase</keyword>
<dbReference type="OrthoDB" id="9800887at2"/>
<dbReference type="Pfam" id="PF00775">
    <property type="entry name" value="Dioxygenase_C"/>
    <property type="match status" value="1"/>
</dbReference>
<organism evidence="5 6">
    <name type="scientific">Phragmitibacter flavus</name>
    <dbReference type="NCBI Taxonomy" id="2576071"/>
    <lineage>
        <taxon>Bacteria</taxon>
        <taxon>Pseudomonadati</taxon>
        <taxon>Verrucomicrobiota</taxon>
        <taxon>Verrucomicrobiia</taxon>
        <taxon>Verrucomicrobiales</taxon>
        <taxon>Verrucomicrobiaceae</taxon>
        <taxon>Phragmitibacter</taxon>
    </lineage>
</organism>
<dbReference type="EMBL" id="VAUV01000004">
    <property type="protein sequence ID" value="TLD71779.1"/>
    <property type="molecule type" value="Genomic_DNA"/>
</dbReference>
<keyword evidence="2 5" id="KW-0223">Dioxygenase</keyword>
<dbReference type="RefSeq" id="WP_138085373.1">
    <property type="nucleotide sequence ID" value="NZ_VAUV01000004.1"/>
</dbReference>
<accession>A0A5R8KJH9</accession>
<dbReference type="Gene3D" id="2.60.130.10">
    <property type="entry name" value="Aromatic compound dioxygenase"/>
    <property type="match status" value="1"/>
</dbReference>
<dbReference type="GO" id="GO:0018578">
    <property type="term" value="F:protocatechuate 3,4-dioxygenase activity"/>
    <property type="evidence" value="ECO:0007669"/>
    <property type="project" value="InterPro"/>
</dbReference>
<dbReference type="PANTHER" id="PTHR33711">
    <property type="entry name" value="DIOXYGENASE, PUTATIVE (AFU_ORTHOLOGUE AFUA_2G02910)-RELATED"/>
    <property type="match status" value="1"/>
</dbReference>
<gene>
    <name evidence="5" type="ORF">FEM03_06475</name>
</gene>